<dbReference type="GeneID" id="85360472"/>
<dbReference type="AlphaFoldDB" id="A0AA39NCB8"/>
<comment type="caution">
    <text evidence="1">The sequence shown here is derived from an EMBL/GenBank/DDBJ whole genome shotgun (WGS) entry which is preliminary data.</text>
</comment>
<reference evidence="1" key="1">
    <citation type="submission" date="2023-06" db="EMBL/GenBank/DDBJ databases">
        <authorList>
            <consortium name="Lawrence Berkeley National Laboratory"/>
            <person name="Ahrendt S."/>
            <person name="Sahu N."/>
            <person name="Indic B."/>
            <person name="Wong-Bajracharya J."/>
            <person name="Merenyi Z."/>
            <person name="Ke H.-M."/>
            <person name="Monk M."/>
            <person name="Kocsube S."/>
            <person name="Drula E."/>
            <person name="Lipzen A."/>
            <person name="Balint B."/>
            <person name="Henrissat B."/>
            <person name="Andreopoulos B."/>
            <person name="Martin F.M."/>
            <person name="Harder C.B."/>
            <person name="Rigling D."/>
            <person name="Ford K.L."/>
            <person name="Foster G.D."/>
            <person name="Pangilinan J."/>
            <person name="Papanicolaou A."/>
            <person name="Barry K."/>
            <person name="LaButti K."/>
            <person name="Viragh M."/>
            <person name="Koriabine M."/>
            <person name="Yan M."/>
            <person name="Riley R."/>
            <person name="Champramary S."/>
            <person name="Plett K.L."/>
            <person name="Tsai I.J."/>
            <person name="Slot J."/>
            <person name="Sipos G."/>
            <person name="Plett J."/>
            <person name="Nagy L.G."/>
            <person name="Grigoriev I.V."/>
        </authorList>
    </citation>
    <scope>NUCLEOTIDE SEQUENCE</scope>
    <source>
        <strain evidence="1">CCBAS 213</strain>
    </source>
</reference>
<dbReference type="RefSeq" id="XP_060334502.1">
    <property type="nucleotide sequence ID" value="XM_060476924.1"/>
</dbReference>
<name>A0AA39NCB8_ARMTA</name>
<protein>
    <submittedName>
        <fullName evidence="1">Uncharacterized protein</fullName>
    </submittedName>
</protein>
<sequence>MVPPVELVVRILAELWAGQYSIDEQVIIFSACSLVSKQWSAVIKQVNSTHSFIPFSYNGGRLYSIKSLSSISHPMLCRTITFRIDYVTLPGLLRAANECTPSVEANREIVSTLRKMFHGPNPPVHVTHIYVDYVDDSQIHIPRFWVPRQITRLTIIYHYRRCVSTSFRLQYPRSCHCGKPTIKPRVQHLTVMGATPVIVKQIAVCSSISVIKEWYDFPRQDIGLDFVYRCMFGERRNSDWLRWYYGSRSGISTAHNIPMLEQVIPVGSVGYIDPLSRKFIILFNAIDPTSSTEPRIHEIASLLEGETTKLIIDPNYSPVLEWDCKRTLFNTDALGAFMEQRSIYDILVGLGCSSATLYLALGRAFARHLIGTHFDSWFLEHKQKILDVFEDDHPYIRKGLELVTTAIDSAQYAWLAHLAAEGRAQYVNTTQFLCCSVTKTHPQIRFRLDPMAVNTHGSVWGEFLPPPRRYNSESPDIMAAWVHVSTVGQSPKTVEINCHSLSLA</sequence>
<evidence type="ECO:0000313" key="1">
    <source>
        <dbReference type="EMBL" id="KAK0463036.1"/>
    </source>
</evidence>
<accession>A0AA39NCB8</accession>
<dbReference type="EMBL" id="JAUEPS010000008">
    <property type="protein sequence ID" value="KAK0463036.1"/>
    <property type="molecule type" value="Genomic_DNA"/>
</dbReference>
<dbReference type="Proteomes" id="UP001175211">
    <property type="component" value="Unassembled WGS sequence"/>
</dbReference>
<organism evidence="1 2">
    <name type="scientific">Armillaria tabescens</name>
    <name type="common">Ringless honey mushroom</name>
    <name type="synonym">Agaricus tabescens</name>
    <dbReference type="NCBI Taxonomy" id="1929756"/>
    <lineage>
        <taxon>Eukaryota</taxon>
        <taxon>Fungi</taxon>
        <taxon>Dikarya</taxon>
        <taxon>Basidiomycota</taxon>
        <taxon>Agaricomycotina</taxon>
        <taxon>Agaricomycetes</taxon>
        <taxon>Agaricomycetidae</taxon>
        <taxon>Agaricales</taxon>
        <taxon>Marasmiineae</taxon>
        <taxon>Physalacriaceae</taxon>
        <taxon>Desarmillaria</taxon>
    </lineage>
</organism>
<gene>
    <name evidence="1" type="ORF">EV420DRAFT_1639121</name>
</gene>
<proteinExistence type="predicted"/>
<evidence type="ECO:0000313" key="2">
    <source>
        <dbReference type="Proteomes" id="UP001175211"/>
    </source>
</evidence>
<keyword evidence="2" id="KW-1185">Reference proteome</keyword>